<dbReference type="PANTHER" id="PTHR45266">
    <property type="entry name" value="OXALOACETATE DECARBOXYLASE ALPHA CHAIN"/>
    <property type="match status" value="1"/>
</dbReference>
<dbReference type="PANTHER" id="PTHR45266:SF3">
    <property type="entry name" value="OXALOACETATE DECARBOXYLASE ALPHA CHAIN"/>
    <property type="match status" value="1"/>
</dbReference>
<organism evidence="3 4">
    <name type="scientific">Pedobacter kyonggii</name>
    <dbReference type="NCBI Taxonomy" id="1926871"/>
    <lineage>
        <taxon>Bacteria</taxon>
        <taxon>Pseudomonadati</taxon>
        <taxon>Bacteroidota</taxon>
        <taxon>Sphingobacteriia</taxon>
        <taxon>Sphingobacteriales</taxon>
        <taxon>Sphingobacteriaceae</taxon>
        <taxon>Pedobacter</taxon>
    </lineage>
</organism>
<dbReference type="EMBL" id="SIXF01000001">
    <property type="protein sequence ID" value="TBO45009.1"/>
    <property type="molecule type" value="Genomic_DNA"/>
</dbReference>
<dbReference type="Proteomes" id="UP000291819">
    <property type="component" value="Unassembled WGS sequence"/>
</dbReference>
<sequence>MYKVKVNDQFLFEVENKESSFLVNGEPIQFDLSSIGNNSTHVLYQNKSFNTELVELNKADKTCKIKVNGNIYQISIEDRFDVLLKQLGLDNLAANKVSEIKAPMPGLVLKVLVEENAEVKKGDNLLVLEAMKMENILKSSTDGVIKKVLIKQGDKVEKNQILIQFK</sequence>
<dbReference type="InterPro" id="IPR000089">
    <property type="entry name" value="Biotin_lipoyl"/>
</dbReference>
<dbReference type="InterPro" id="IPR001882">
    <property type="entry name" value="Biotin_BS"/>
</dbReference>
<proteinExistence type="predicted"/>
<dbReference type="AlphaFoldDB" id="A0A4V2JHC1"/>
<reference evidence="3 4" key="1">
    <citation type="submission" date="2019-02" db="EMBL/GenBank/DDBJ databases">
        <title>Pedobacter kyonggii whole genome sequence analysis.</title>
        <authorList>
            <person name="Dahal R.H."/>
        </authorList>
    </citation>
    <scope>NUCLEOTIDE SEQUENCE [LARGE SCALE GENOMIC DNA]</scope>
    <source>
        <strain evidence="3 4">K-4-11-1</strain>
    </source>
</reference>
<comment type="caution">
    <text evidence="3">The sequence shown here is derived from an EMBL/GenBank/DDBJ whole genome shotgun (WGS) entry which is preliminary data.</text>
</comment>
<dbReference type="OrthoDB" id="9812676at2"/>
<dbReference type="InterPro" id="IPR011053">
    <property type="entry name" value="Single_hybrid_motif"/>
</dbReference>
<protein>
    <submittedName>
        <fullName evidence="3">Acetyl-CoA carboxylase biotin carboxyl carrier protein subunit</fullName>
    </submittedName>
</protein>
<dbReference type="InterPro" id="IPR050709">
    <property type="entry name" value="Biotin_Carboxyl_Carrier/Decarb"/>
</dbReference>
<dbReference type="Pfam" id="PF00364">
    <property type="entry name" value="Biotin_lipoyl"/>
    <property type="match status" value="1"/>
</dbReference>
<dbReference type="PROSITE" id="PS00188">
    <property type="entry name" value="BIOTIN"/>
    <property type="match status" value="1"/>
</dbReference>
<name>A0A4V2JHC1_9SPHI</name>
<evidence type="ECO:0000259" key="2">
    <source>
        <dbReference type="PROSITE" id="PS50968"/>
    </source>
</evidence>
<gene>
    <name evidence="3" type="ORF">EYS08_01345</name>
</gene>
<keyword evidence="1" id="KW-0092">Biotin</keyword>
<dbReference type="CDD" id="cd06850">
    <property type="entry name" value="biotinyl_domain"/>
    <property type="match status" value="1"/>
</dbReference>
<dbReference type="Gene3D" id="2.40.50.100">
    <property type="match status" value="1"/>
</dbReference>
<keyword evidence="4" id="KW-1185">Reference proteome</keyword>
<evidence type="ECO:0000313" key="3">
    <source>
        <dbReference type="EMBL" id="TBO45009.1"/>
    </source>
</evidence>
<dbReference type="PROSITE" id="PS50968">
    <property type="entry name" value="BIOTINYL_LIPOYL"/>
    <property type="match status" value="1"/>
</dbReference>
<evidence type="ECO:0000313" key="4">
    <source>
        <dbReference type="Proteomes" id="UP000291819"/>
    </source>
</evidence>
<dbReference type="FunFam" id="2.40.50.100:FF:000003">
    <property type="entry name" value="Acetyl-CoA carboxylase biotin carboxyl carrier protein"/>
    <property type="match status" value="1"/>
</dbReference>
<dbReference type="SUPFAM" id="SSF51230">
    <property type="entry name" value="Single hybrid motif"/>
    <property type="match status" value="1"/>
</dbReference>
<dbReference type="RefSeq" id="WP_131028069.1">
    <property type="nucleotide sequence ID" value="NZ_SIXF01000001.1"/>
</dbReference>
<evidence type="ECO:0000256" key="1">
    <source>
        <dbReference type="ARBA" id="ARBA00023267"/>
    </source>
</evidence>
<feature type="domain" description="Lipoyl-binding" evidence="2">
    <location>
        <begin position="97"/>
        <end position="166"/>
    </location>
</feature>
<accession>A0A4V2JHC1</accession>